<reference evidence="1" key="2">
    <citation type="submission" date="2020-09" db="EMBL/GenBank/DDBJ databases">
        <authorList>
            <person name="Sun Q."/>
            <person name="Zhou Y."/>
        </authorList>
    </citation>
    <scope>NUCLEOTIDE SEQUENCE</scope>
    <source>
        <strain evidence="1">CGMCC 1.16548</strain>
    </source>
</reference>
<organism evidence="1 2">
    <name type="scientific">Pseudolysinimonas yzui</name>
    <dbReference type="NCBI Taxonomy" id="2708254"/>
    <lineage>
        <taxon>Bacteria</taxon>
        <taxon>Bacillati</taxon>
        <taxon>Actinomycetota</taxon>
        <taxon>Actinomycetes</taxon>
        <taxon>Micrococcales</taxon>
        <taxon>Microbacteriaceae</taxon>
        <taxon>Pseudolysinimonas</taxon>
    </lineage>
</organism>
<keyword evidence="2" id="KW-1185">Reference proteome</keyword>
<protein>
    <recommendedName>
        <fullName evidence="3">Nuclease</fullName>
    </recommendedName>
</protein>
<dbReference type="AlphaFoldDB" id="A0A8J3M0P0"/>
<gene>
    <name evidence="1" type="ORF">GCM10011600_18440</name>
</gene>
<reference evidence="1" key="1">
    <citation type="journal article" date="2014" name="Int. J. Syst. Evol. Microbiol.">
        <title>Complete genome sequence of Corynebacterium casei LMG S-19264T (=DSM 44701T), isolated from a smear-ripened cheese.</title>
        <authorList>
            <consortium name="US DOE Joint Genome Institute (JGI-PGF)"/>
            <person name="Walter F."/>
            <person name="Albersmeier A."/>
            <person name="Kalinowski J."/>
            <person name="Ruckert C."/>
        </authorList>
    </citation>
    <scope>NUCLEOTIDE SEQUENCE</scope>
    <source>
        <strain evidence="1">CGMCC 1.16548</strain>
    </source>
</reference>
<name>A0A8J3M0P0_9MICO</name>
<evidence type="ECO:0000313" key="1">
    <source>
        <dbReference type="EMBL" id="GHF17874.1"/>
    </source>
</evidence>
<accession>A0A8J3M0P0</accession>
<evidence type="ECO:0008006" key="3">
    <source>
        <dbReference type="Google" id="ProtNLM"/>
    </source>
</evidence>
<dbReference type="RefSeq" id="WP_191283192.1">
    <property type="nucleotide sequence ID" value="NZ_BNAI01000003.1"/>
</dbReference>
<sequence>MSDNTTTRILAIQRVVACASPSGWLDAFVVSVADGSVEVATLTGSIELLSTDAPVVVGEPVGYHPVAEVIALGREWYSAR</sequence>
<evidence type="ECO:0000313" key="2">
    <source>
        <dbReference type="Proteomes" id="UP000617531"/>
    </source>
</evidence>
<proteinExistence type="predicted"/>
<dbReference type="EMBL" id="BNAI01000003">
    <property type="protein sequence ID" value="GHF17874.1"/>
    <property type="molecule type" value="Genomic_DNA"/>
</dbReference>
<dbReference type="Proteomes" id="UP000617531">
    <property type="component" value="Unassembled WGS sequence"/>
</dbReference>
<comment type="caution">
    <text evidence="1">The sequence shown here is derived from an EMBL/GenBank/DDBJ whole genome shotgun (WGS) entry which is preliminary data.</text>
</comment>